<protein>
    <submittedName>
        <fullName evidence="1">Uncharacterized protein</fullName>
    </submittedName>
</protein>
<evidence type="ECO:0000313" key="2">
    <source>
        <dbReference type="Proteomes" id="UP000438429"/>
    </source>
</evidence>
<organism evidence="1 2">
    <name type="scientific">Scophthalmus maximus</name>
    <name type="common">Turbot</name>
    <name type="synonym">Psetta maxima</name>
    <dbReference type="NCBI Taxonomy" id="52904"/>
    <lineage>
        <taxon>Eukaryota</taxon>
        <taxon>Metazoa</taxon>
        <taxon>Chordata</taxon>
        <taxon>Craniata</taxon>
        <taxon>Vertebrata</taxon>
        <taxon>Euteleostomi</taxon>
        <taxon>Actinopterygii</taxon>
        <taxon>Neopterygii</taxon>
        <taxon>Teleostei</taxon>
        <taxon>Neoteleostei</taxon>
        <taxon>Acanthomorphata</taxon>
        <taxon>Carangaria</taxon>
        <taxon>Pleuronectiformes</taxon>
        <taxon>Pleuronectoidei</taxon>
        <taxon>Scophthalmidae</taxon>
        <taxon>Scophthalmus</taxon>
    </lineage>
</organism>
<accession>A0A6A4SB03</accession>
<gene>
    <name evidence="1" type="ORF">F2P81_019358</name>
</gene>
<proteinExistence type="predicted"/>
<sequence length="95" mass="10941">METLMAAVIAWRSQNRKMSEKDKIRGKKWIYVCYRVFHSLSVNILRKHLSSARGIHCKHRHPKVTELSTTSTEVMPDAVSGQVNCDLGIENEQMK</sequence>
<dbReference type="Proteomes" id="UP000438429">
    <property type="component" value="Unassembled WGS sequence"/>
</dbReference>
<dbReference type="EMBL" id="VEVO01000017">
    <property type="protein sequence ID" value="KAF0028271.1"/>
    <property type="molecule type" value="Genomic_DNA"/>
</dbReference>
<evidence type="ECO:0000313" key="1">
    <source>
        <dbReference type="EMBL" id="KAF0028271.1"/>
    </source>
</evidence>
<reference evidence="1 2" key="1">
    <citation type="submission" date="2019-06" db="EMBL/GenBank/DDBJ databases">
        <title>Draft genomes of female and male turbot (Scophthalmus maximus).</title>
        <authorList>
            <person name="Xu H."/>
            <person name="Xu X.-W."/>
            <person name="Shao C."/>
            <person name="Chen S."/>
        </authorList>
    </citation>
    <scope>NUCLEOTIDE SEQUENCE [LARGE SCALE GENOMIC DNA]</scope>
    <source>
        <strain evidence="1">Ysfricsl-2016a</strain>
        <tissue evidence="1">Blood</tissue>
    </source>
</reference>
<comment type="caution">
    <text evidence="1">The sequence shown here is derived from an EMBL/GenBank/DDBJ whole genome shotgun (WGS) entry which is preliminary data.</text>
</comment>
<name>A0A6A4SB03_SCOMX</name>
<dbReference type="AlphaFoldDB" id="A0A6A4SB03"/>